<name>A0A0U1KZV7_9FIRM</name>
<evidence type="ECO:0000313" key="1">
    <source>
        <dbReference type="EMBL" id="CQR72948.1"/>
    </source>
</evidence>
<gene>
    <name evidence="1" type="ORF">SpAn4DRAFT_3408</name>
</gene>
<sequence length="138" mass="15963">MQKAAKTYLAEHKTSRLTDEKVMAELAANLSADLVVVVELSQVRQDRMHTFWFDETYVASDIVLKCYAYSSLLDRFDMIKAVKYDRESESIDTNIDIIFKDLTEQMLVKLPYKRIPLAGFEKPDPLTTNLQQIKKLPD</sequence>
<evidence type="ECO:0000313" key="2">
    <source>
        <dbReference type="Proteomes" id="UP000049855"/>
    </source>
</evidence>
<dbReference type="EMBL" id="CTRP01000011">
    <property type="protein sequence ID" value="CQR72948.1"/>
    <property type="molecule type" value="Genomic_DNA"/>
</dbReference>
<reference evidence="2" key="1">
    <citation type="submission" date="2015-03" db="EMBL/GenBank/DDBJ databases">
        <authorList>
            <person name="Nijsse Bart"/>
        </authorList>
    </citation>
    <scope>NUCLEOTIDE SEQUENCE [LARGE SCALE GENOMIC DNA]</scope>
</reference>
<dbReference type="Proteomes" id="UP000049855">
    <property type="component" value="Unassembled WGS sequence"/>
</dbReference>
<proteinExistence type="predicted"/>
<protein>
    <submittedName>
        <fullName evidence="1">Uncharacterized protein</fullName>
    </submittedName>
</protein>
<accession>A0A0U1KZV7</accession>
<dbReference type="AlphaFoldDB" id="A0A0U1KZV7"/>
<organism evidence="1 2">
    <name type="scientific">Sporomusa ovata</name>
    <dbReference type="NCBI Taxonomy" id="2378"/>
    <lineage>
        <taxon>Bacteria</taxon>
        <taxon>Bacillati</taxon>
        <taxon>Bacillota</taxon>
        <taxon>Negativicutes</taxon>
        <taxon>Selenomonadales</taxon>
        <taxon>Sporomusaceae</taxon>
        <taxon>Sporomusa</taxon>
    </lineage>
</organism>
<keyword evidence="2" id="KW-1185">Reference proteome</keyword>